<keyword evidence="5" id="KW-0547">Nucleotide-binding</keyword>
<sequence>MTTPILETRDISIRFGGVEALKRVSLQLYPGEVLALAGDNGAGKSTLIKIISGVYHPSEGELLFNGAPLQMRDPQEARAHGIETIYQDLALADNLDVGSNIFLGREPTRRQFGMQVIDRLKMAEVAREVLDRLDIVIPEHKLRGPVKMLSGGQRQAIAIGRAIYWNARVLIMDEPTAALGVPEQRKVTELIGTLKAQGVAVLLISHNLHDIFAVADRIAVLRRGEKAGERAVRETSGDEIVHLMVGDTYADTRETGAH</sequence>
<dbReference type="InterPro" id="IPR003439">
    <property type="entry name" value="ABC_transporter-like_ATP-bd"/>
</dbReference>
<dbReference type="SMART" id="SM00382">
    <property type="entry name" value="AAA"/>
    <property type="match status" value="1"/>
</dbReference>
<keyword evidence="3" id="KW-0762">Sugar transport</keyword>
<evidence type="ECO:0000256" key="4">
    <source>
        <dbReference type="ARBA" id="ARBA00022737"/>
    </source>
</evidence>
<feature type="domain" description="ABC transporter" evidence="7">
    <location>
        <begin position="6"/>
        <end position="248"/>
    </location>
</feature>
<evidence type="ECO:0000256" key="2">
    <source>
        <dbReference type="ARBA" id="ARBA00022519"/>
    </source>
</evidence>
<name>A0A6S7C028_9BURK</name>
<evidence type="ECO:0000256" key="3">
    <source>
        <dbReference type="ARBA" id="ARBA00022597"/>
    </source>
</evidence>
<dbReference type="InterPro" id="IPR003593">
    <property type="entry name" value="AAA+_ATPase"/>
</dbReference>
<dbReference type="GO" id="GO:0016887">
    <property type="term" value="F:ATP hydrolysis activity"/>
    <property type="evidence" value="ECO:0007669"/>
    <property type="project" value="InterPro"/>
</dbReference>
<dbReference type="GO" id="GO:0005524">
    <property type="term" value="F:ATP binding"/>
    <property type="evidence" value="ECO:0007669"/>
    <property type="project" value="UniProtKB-KW"/>
</dbReference>
<keyword evidence="2" id="KW-0997">Cell inner membrane</keyword>
<dbReference type="PROSITE" id="PS50893">
    <property type="entry name" value="ABC_TRANSPORTER_2"/>
    <property type="match status" value="1"/>
</dbReference>
<dbReference type="AlphaFoldDB" id="A0A6S7C028"/>
<accession>A0A6S7C028</accession>
<dbReference type="RefSeq" id="WP_175106953.1">
    <property type="nucleotide sequence ID" value="NZ_CADIKM010000029.1"/>
</dbReference>
<evidence type="ECO:0000256" key="5">
    <source>
        <dbReference type="ARBA" id="ARBA00022741"/>
    </source>
</evidence>
<dbReference type="InterPro" id="IPR050107">
    <property type="entry name" value="ABC_carbohydrate_import_ATPase"/>
</dbReference>
<dbReference type="Proteomes" id="UP000494115">
    <property type="component" value="Unassembled WGS sequence"/>
</dbReference>
<organism evidence="8 9">
    <name type="scientific">Pararobbsia alpina</name>
    <dbReference type="NCBI Taxonomy" id="621374"/>
    <lineage>
        <taxon>Bacteria</taxon>
        <taxon>Pseudomonadati</taxon>
        <taxon>Pseudomonadota</taxon>
        <taxon>Betaproteobacteria</taxon>
        <taxon>Burkholderiales</taxon>
        <taxon>Burkholderiaceae</taxon>
        <taxon>Pararobbsia</taxon>
    </lineage>
</organism>
<dbReference type="SUPFAM" id="SSF52540">
    <property type="entry name" value="P-loop containing nucleoside triphosphate hydrolases"/>
    <property type="match status" value="1"/>
</dbReference>
<evidence type="ECO:0000313" key="9">
    <source>
        <dbReference type="Proteomes" id="UP000494115"/>
    </source>
</evidence>
<gene>
    <name evidence="8" type="primary">frcA_5</name>
    <name evidence="8" type="ORF">LMG28138_04419</name>
</gene>
<dbReference type="CDD" id="cd03216">
    <property type="entry name" value="ABC_Carb_Monos_I"/>
    <property type="match status" value="1"/>
</dbReference>
<dbReference type="PANTHER" id="PTHR43790">
    <property type="entry name" value="CARBOHYDRATE TRANSPORT ATP-BINDING PROTEIN MG119-RELATED"/>
    <property type="match status" value="1"/>
</dbReference>
<evidence type="ECO:0000259" key="7">
    <source>
        <dbReference type="PROSITE" id="PS50893"/>
    </source>
</evidence>
<keyword evidence="6 8" id="KW-0067">ATP-binding</keyword>
<dbReference type="Gene3D" id="3.40.50.300">
    <property type="entry name" value="P-loop containing nucleotide triphosphate hydrolases"/>
    <property type="match status" value="1"/>
</dbReference>
<dbReference type="InterPro" id="IPR027417">
    <property type="entry name" value="P-loop_NTPase"/>
</dbReference>
<reference evidence="8 9" key="1">
    <citation type="submission" date="2020-04" db="EMBL/GenBank/DDBJ databases">
        <authorList>
            <person name="De Canck E."/>
        </authorList>
    </citation>
    <scope>NUCLEOTIDE SEQUENCE [LARGE SCALE GENOMIC DNA]</scope>
    <source>
        <strain evidence="8 9">LMG 28138</strain>
    </source>
</reference>
<dbReference type="PANTHER" id="PTHR43790:SF8">
    <property type="entry name" value="SUGAR ABC TRANSPORTER ATP-BINDING PROTEIN"/>
    <property type="match status" value="1"/>
</dbReference>
<evidence type="ECO:0000313" key="8">
    <source>
        <dbReference type="EMBL" id="CAB3798326.1"/>
    </source>
</evidence>
<dbReference type="PROSITE" id="PS00211">
    <property type="entry name" value="ABC_TRANSPORTER_1"/>
    <property type="match status" value="1"/>
</dbReference>
<keyword evidence="3" id="KW-0813">Transport</keyword>
<dbReference type="InterPro" id="IPR017871">
    <property type="entry name" value="ABC_transporter-like_CS"/>
</dbReference>
<keyword evidence="2" id="KW-0472">Membrane</keyword>
<dbReference type="Pfam" id="PF00005">
    <property type="entry name" value="ABC_tran"/>
    <property type="match status" value="1"/>
</dbReference>
<dbReference type="EMBL" id="CADIKM010000029">
    <property type="protein sequence ID" value="CAB3798326.1"/>
    <property type="molecule type" value="Genomic_DNA"/>
</dbReference>
<evidence type="ECO:0000256" key="6">
    <source>
        <dbReference type="ARBA" id="ARBA00022840"/>
    </source>
</evidence>
<protein>
    <submittedName>
        <fullName evidence="8">Fructose import ATP-binding protein FrcA</fullName>
    </submittedName>
</protein>
<keyword evidence="9" id="KW-1185">Reference proteome</keyword>
<keyword evidence="4" id="KW-0677">Repeat</keyword>
<evidence type="ECO:0000256" key="1">
    <source>
        <dbReference type="ARBA" id="ARBA00022475"/>
    </source>
</evidence>
<proteinExistence type="predicted"/>
<keyword evidence="1" id="KW-1003">Cell membrane</keyword>